<evidence type="ECO:0000256" key="1">
    <source>
        <dbReference type="SAM" id="Phobius"/>
    </source>
</evidence>
<organism evidence="2 3">
    <name type="scientific">Acinetobacter guillouiae</name>
    <name type="common">Acinetobacter genomosp. 11</name>
    <dbReference type="NCBI Taxonomy" id="106649"/>
    <lineage>
        <taxon>Bacteria</taxon>
        <taxon>Pseudomonadati</taxon>
        <taxon>Pseudomonadota</taxon>
        <taxon>Gammaproteobacteria</taxon>
        <taxon>Moraxellales</taxon>
        <taxon>Moraxellaceae</taxon>
        <taxon>Acinetobacter</taxon>
    </lineage>
</organism>
<accession>A0A8X8KFC9</accession>
<comment type="caution">
    <text evidence="2">The sequence shown here is derived from an EMBL/GenBank/DDBJ whole genome shotgun (WGS) entry which is preliminary data.</text>
</comment>
<evidence type="ECO:0000313" key="3">
    <source>
        <dbReference type="Proteomes" id="UP000887320"/>
    </source>
</evidence>
<sequence length="187" mass="22080">MAVKIRNIWIVLLAVMFVPVCLLMFLPAQPEMNWQHDVFQFITEKLKIQTGMFGPLAFYTVSVTAYFSLLSSIWAVFLFCMIWQEEPETTHQTTSQRAQFKLWDGVLMVVCVIGFIWFSFSMMQWHFAKQDMTIGLGRNGYLFQSLYQYQLGVVFAELFFMLFLVFSQLAILMLVYTSYHFLKEKFK</sequence>
<dbReference type="EMBL" id="JAHWXT010000003">
    <property type="protein sequence ID" value="MCF0264926.1"/>
    <property type="molecule type" value="Genomic_DNA"/>
</dbReference>
<keyword evidence="1" id="KW-0812">Transmembrane</keyword>
<name>A0A8X8KFC9_ACIGI</name>
<dbReference type="Proteomes" id="UP000887320">
    <property type="component" value="Unassembled WGS sequence"/>
</dbReference>
<dbReference type="AlphaFoldDB" id="A0A8X8KFC9"/>
<reference evidence="2" key="1">
    <citation type="submission" date="2021-07" db="EMBL/GenBank/DDBJ databases">
        <authorList>
            <person name="Fernandez M."/>
            <person name="Pereira P."/>
            <person name="Torres Tejerizo G.A."/>
            <person name="Gonzalez P."/>
            <person name="Agostini E."/>
        </authorList>
    </citation>
    <scope>NUCLEOTIDE SEQUENCE</scope>
    <source>
        <strain evidence="2">SFC 500-1A</strain>
    </source>
</reference>
<feature type="transmembrane region" description="Helical" evidence="1">
    <location>
        <begin position="7"/>
        <end position="26"/>
    </location>
</feature>
<gene>
    <name evidence="2" type="ORF">KW868_10695</name>
</gene>
<dbReference type="RefSeq" id="WP_234623370.1">
    <property type="nucleotide sequence ID" value="NZ_JAHWXT010000003.1"/>
</dbReference>
<keyword evidence="1" id="KW-0472">Membrane</keyword>
<keyword evidence="1" id="KW-1133">Transmembrane helix</keyword>
<protein>
    <submittedName>
        <fullName evidence="2">Uncharacterized protein</fullName>
    </submittedName>
</protein>
<feature type="transmembrane region" description="Helical" evidence="1">
    <location>
        <begin position="56"/>
        <end position="81"/>
    </location>
</feature>
<feature type="transmembrane region" description="Helical" evidence="1">
    <location>
        <begin position="147"/>
        <end position="177"/>
    </location>
</feature>
<evidence type="ECO:0000313" key="2">
    <source>
        <dbReference type="EMBL" id="MCF0264926.1"/>
    </source>
</evidence>
<proteinExistence type="predicted"/>
<feature type="transmembrane region" description="Helical" evidence="1">
    <location>
        <begin position="102"/>
        <end position="127"/>
    </location>
</feature>